<feature type="region of interest" description="Disordered" evidence="6">
    <location>
        <begin position="263"/>
        <end position="286"/>
    </location>
</feature>
<comment type="subcellular location">
    <subcellularLocation>
        <location evidence="1">Membrane</location>
        <topology evidence="1">Multi-pass membrane protein</topology>
    </subcellularLocation>
</comment>
<evidence type="ECO:0000256" key="1">
    <source>
        <dbReference type="ARBA" id="ARBA00004141"/>
    </source>
</evidence>
<dbReference type="InterPro" id="IPR050186">
    <property type="entry name" value="TPT_transporter"/>
</dbReference>
<evidence type="ECO:0000256" key="3">
    <source>
        <dbReference type="ARBA" id="ARBA00022989"/>
    </source>
</evidence>
<keyword evidence="9" id="KW-1185">Reference proteome</keyword>
<evidence type="ECO:0000256" key="6">
    <source>
        <dbReference type="SAM" id="MobiDB-lite"/>
    </source>
</evidence>
<gene>
    <name evidence="8" type="ORF">PPROV_000190800</name>
</gene>
<dbReference type="EMBL" id="BNJQ01000004">
    <property type="protein sequence ID" value="GHP03153.1"/>
    <property type="molecule type" value="Genomic_DNA"/>
</dbReference>
<name>A0A830H9P5_9CHLO</name>
<feature type="coiled-coil region" evidence="5">
    <location>
        <begin position="181"/>
        <end position="219"/>
    </location>
</feature>
<organism evidence="8 9">
    <name type="scientific">Pycnococcus provasolii</name>
    <dbReference type="NCBI Taxonomy" id="41880"/>
    <lineage>
        <taxon>Eukaryota</taxon>
        <taxon>Viridiplantae</taxon>
        <taxon>Chlorophyta</taxon>
        <taxon>Pseudoscourfieldiophyceae</taxon>
        <taxon>Pseudoscourfieldiales</taxon>
        <taxon>Pycnococcaceae</taxon>
        <taxon>Pycnococcus</taxon>
    </lineage>
</organism>
<feature type="transmembrane region" description="Helical" evidence="7">
    <location>
        <begin position="37"/>
        <end position="54"/>
    </location>
</feature>
<evidence type="ECO:0000256" key="5">
    <source>
        <dbReference type="SAM" id="Coils"/>
    </source>
</evidence>
<evidence type="ECO:0000256" key="7">
    <source>
        <dbReference type="SAM" id="Phobius"/>
    </source>
</evidence>
<keyword evidence="2 7" id="KW-0812">Transmembrane</keyword>
<accession>A0A830H9P5</accession>
<evidence type="ECO:0000313" key="8">
    <source>
        <dbReference type="EMBL" id="GHP03153.1"/>
    </source>
</evidence>
<keyword evidence="3 7" id="KW-1133">Transmembrane helix</keyword>
<dbReference type="OrthoDB" id="1689450at2759"/>
<keyword evidence="5" id="KW-0175">Coiled coil</keyword>
<evidence type="ECO:0000256" key="2">
    <source>
        <dbReference type="ARBA" id="ARBA00022692"/>
    </source>
</evidence>
<protein>
    <submittedName>
        <fullName evidence="8">Uncharacterized protein</fullName>
    </submittedName>
</protein>
<dbReference type="AlphaFoldDB" id="A0A830H9P5"/>
<sequence length="348" mass="39000">MAAETSSSMPGESGKALAPPPKDLHAAAKTWTDILESLGWIVANVVSSLACVLCNKSVLQTHGFHYIATLNVLHYLATVIMLEFLAAIGGHDKGAMPMKERVKVGSMSVVSVQLQNTSLLVNSVGFYQIFKLLVIPSSMVLESLTTGIDRKYDFKVYFSLAVMSAGVLVAPEEVEVKTRKLKKLFTKYSEIKAEIVDIQEEFQKDREDMLDTIRSLQQQLKLKQAMIDHFVPPEESKKIGSKAQWDDEHECWLLERLSDDLDENEVPNNKGVPVSKRPQSAGGRRPTTDYARIANAMGDQNPRFRAENIIQLELDLPERTTYDYNGGSQEQQHLSNVMFQGDEEEFFN</sequence>
<feature type="transmembrane region" description="Helical" evidence="7">
    <location>
        <begin position="66"/>
        <end position="88"/>
    </location>
</feature>
<dbReference type="PANTHER" id="PTHR11132">
    <property type="entry name" value="SOLUTE CARRIER FAMILY 35"/>
    <property type="match status" value="1"/>
</dbReference>
<proteinExistence type="predicted"/>
<comment type="caution">
    <text evidence="8">The sequence shown here is derived from an EMBL/GenBank/DDBJ whole genome shotgun (WGS) entry which is preliminary data.</text>
</comment>
<keyword evidence="4 7" id="KW-0472">Membrane</keyword>
<reference evidence="8" key="1">
    <citation type="submission" date="2020-10" db="EMBL/GenBank/DDBJ databases">
        <title>Unveiling of a novel bifunctional photoreceptor, Dualchrome1, isolated from a cosmopolitan green alga.</title>
        <authorList>
            <person name="Suzuki S."/>
            <person name="Kawachi M."/>
        </authorList>
    </citation>
    <scope>NUCLEOTIDE SEQUENCE</scope>
    <source>
        <strain evidence="8">NIES 2893</strain>
    </source>
</reference>
<evidence type="ECO:0000256" key="4">
    <source>
        <dbReference type="ARBA" id="ARBA00023136"/>
    </source>
</evidence>
<feature type="compositionally biased region" description="Polar residues" evidence="6">
    <location>
        <begin position="1"/>
        <end position="10"/>
    </location>
</feature>
<feature type="region of interest" description="Disordered" evidence="6">
    <location>
        <begin position="1"/>
        <end position="20"/>
    </location>
</feature>
<evidence type="ECO:0000313" key="9">
    <source>
        <dbReference type="Proteomes" id="UP000660262"/>
    </source>
</evidence>
<dbReference type="Proteomes" id="UP000660262">
    <property type="component" value="Unassembled WGS sequence"/>
</dbReference>
<dbReference type="GO" id="GO:0016020">
    <property type="term" value="C:membrane"/>
    <property type="evidence" value="ECO:0007669"/>
    <property type="project" value="UniProtKB-SubCell"/>
</dbReference>